<feature type="transmembrane region" description="Helical" evidence="1">
    <location>
        <begin position="12"/>
        <end position="39"/>
    </location>
</feature>
<dbReference type="AlphaFoldDB" id="A0A1F7VFA2"/>
<keyword evidence="1" id="KW-0812">Transmembrane</keyword>
<keyword evidence="1" id="KW-0472">Membrane</keyword>
<evidence type="ECO:0000256" key="1">
    <source>
        <dbReference type="SAM" id="Phobius"/>
    </source>
</evidence>
<evidence type="ECO:0000313" key="3">
    <source>
        <dbReference type="Proteomes" id="UP000176678"/>
    </source>
</evidence>
<dbReference type="Proteomes" id="UP000176678">
    <property type="component" value="Unassembled WGS sequence"/>
</dbReference>
<reference evidence="2 3" key="1">
    <citation type="journal article" date="2016" name="Nat. Commun.">
        <title>Thousands of microbial genomes shed light on interconnected biogeochemical processes in an aquifer system.</title>
        <authorList>
            <person name="Anantharaman K."/>
            <person name="Brown C.T."/>
            <person name="Hug L.A."/>
            <person name="Sharon I."/>
            <person name="Castelle C.J."/>
            <person name="Probst A.J."/>
            <person name="Thomas B.C."/>
            <person name="Singh A."/>
            <person name="Wilkins M.J."/>
            <person name="Karaoz U."/>
            <person name="Brodie E.L."/>
            <person name="Williams K.H."/>
            <person name="Hubbard S.S."/>
            <person name="Banfield J.F."/>
        </authorList>
    </citation>
    <scope>NUCLEOTIDE SEQUENCE [LARGE SCALE GENOMIC DNA]</scope>
</reference>
<organism evidence="2 3">
    <name type="scientific">Candidatus Uhrbacteria bacterium RIFCSPLOWO2_02_FULL_51_9</name>
    <dbReference type="NCBI Taxonomy" id="1802410"/>
    <lineage>
        <taxon>Bacteria</taxon>
        <taxon>Candidatus Uhriibacteriota</taxon>
    </lineage>
</organism>
<protein>
    <submittedName>
        <fullName evidence="2">Uncharacterized protein</fullName>
    </submittedName>
</protein>
<proteinExistence type="predicted"/>
<dbReference type="STRING" id="1802410.A3H75_00050"/>
<comment type="caution">
    <text evidence="2">The sequence shown here is derived from an EMBL/GenBank/DDBJ whole genome shotgun (WGS) entry which is preliminary data.</text>
</comment>
<evidence type="ECO:0000313" key="2">
    <source>
        <dbReference type="EMBL" id="OGL88798.1"/>
    </source>
</evidence>
<name>A0A1F7VFA2_9BACT</name>
<dbReference type="EMBL" id="MGES01000026">
    <property type="protein sequence ID" value="OGL88798.1"/>
    <property type="molecule type" value="Genomic_DNA"/>
</dbReference>
<accession>A0A1F7VFA2</accession>
<keyword evidence="1" id="KW-1133">Transmembrane helix</keyword>
<sequence length="65" mass="7346">MIKILRKIKFVGALVNTLLIKALLVVVYVFGVGVVAIIARLVGKKFFDSDGWEPLRITSHERDMF</sequence>
<gene>
    <name evidence="2" type="ORF">A3H75_00050</name>
</gene>